<dbReference type="Gene3D" id="1.10.10.10">
    <property type="entry name" value="Winged helix-like DNA-binding domain superfamily/Winged helix DNA-binding domain"/>
    <property type="match status" value="1"/>
</dbReference>
<dbReference type="CDD" id="cd06170">
    <property type="entry name" value="LuxR_C_like"/>
    <property type="match status" value="1"/>
</dbReference>
<dbReference type="PRINTS" id="PR00038">
    <property type="entry name" value="HTHLUXR"/>
</dbReference>
<keyword evidence="3" id="KW-0804">Transcription</keyword>
<evidence type="ECO:0000259" key="5">
    <source>
        <dbReference type="PROSITE" id="PS50043"/>
    </source>
</evidence>
<dbReference type="OrthoDB" id="9816529at2"/>
<feature type="transmembrane region" description="Helical" evidence="4">
    <location>
        <begin position="230"/>
        <end position="252"/>
    </location>
</feature>
<feature type="transmembrane region" description="Helical" evidence="4">
    <location>
        <begin position="181"/>
        <end position="198"/>
    </location>
</feature>
<evidence type="ECO:0000256" key="2">
    <source>
        <dbReference type="ARBA" id="ARBA00023125"/>
    </source>
</evidence>
<evidence type="ECO:0000256" key="4">
    <source>
        <dbReference type="SAM" id="Phobius"/>
    </source>
</evidence>
<dbReference type="EMBL" id="QICB01000002">
    <property type="protein sequence ID" value="RNL20618.1"/>
    <property type="molecule type" value="Genomic_DNA"/>
</dbReference>
<protein>
    <recommendedName>
        <fullName evidence="5">HTH luxR-type domain-containing protein</fullName>
    </recommendedName>
</protein>
<feature type="transmembrane region" description="Helical" evidence="4">
    <location>
        <begin position="294"/>
        <end position="314"/>
    </location>
</feature>
<feature type="transmembrane region" description="Helical" evidence="4">
    <location>
        <begin position="32"/>
        <end position="52"/>
    </location>
</feature>
<comment type="caution">
    <text evidence="6">The sequence shown here is derived from an EMBL/GenBank/DDBJ whole genome shotgun (WGS) entry which is preliminary data.</text>
</comment>
<keyword evidence="4" id="KW-0812">Transmembrane</keyword>
<dbReference type="GO" id="GO:0006355">
    <property type="term" value="P:regulation of DNA-templated transcription"/>
    <property type="evidence" value="ECO:0007669"/>
    <property type="project" value="InterPro"/>
</dbReference>
<dbReference type="InterPro" id="IPR016032">
    <property type="entry name" value="Sig_transdc_resp-reg_C-effctor"/>
</dbReference>
<dbReference type="PANTHER" id="PTHR44688:SF16">
    <property type="entry name" value="DNA-BINDING TRANSCRIPTIONAL ACTIVATOR DEVR_DOSR"/>
    <property type="match status" value="1"/>
</dbReference>
<evidence type="ECO:0000313" key="7">
    <source>
        <dbReference type="Proteomes" id="UP000267368"/>
    </source>
</evidence>
<name>A0A3N0AFP9_9ACTN</name>
<proteinExistence type="predicted"/>
<dbReference type="PROSITE" id="PS50043">
    <property type="entry name" value="HTH_LUXR_2"/>
    <property type="match status" value="1"/>
</dbReference>
<feature type="transmembrane region" description="Helical" evidence="4">
    <location>
        <begin position="359"/>
        <end position="376"/>
    </location>
</feature>
<keyword evidence="7" id="KW-1185">Reference proteome</keyword>
<dbReference type="Proteomes" id="UP000267368">
    <property type="component" value="Unassembled WGS sequence"/>
</dbReference>
<feature type="transmembrane region" description="Helical" evidence="4">
    <location>
        <begin position="258"/>
        <end position="282"/>
    </location>
</feature>
<feature type="transmembrane region" description="Helical" evidence="4">
    <location>
        <begin position="122"/>
        <end position="145"/>
    </location>
</feature>
<dbReference type="Pfam" id="PF00196">
    <property type="entry name" value="GerE"/>
    <property type="match status" value="1"/>
</dbReference>
<dbReference type="SUPFAM" id="SSF46894">
    <property type="entry name" value="C-terminal effector domain of the bipartite response regulators"/>
    <property type="match status" value="1"/>
</dbReference>
<keyword evidence="4" id="KW-0472">Membrane</keyword>
<gene>
    <name evidence="6" type="ORF">DMP07_03280</name>
</gene>
<keyword evidence="1" id="KW-0805">Transcription regulation</keyword>
<dbReference type="RefSeq" id="WP_123197719.1">
    <property type="nucleotide sequence ID" value="NZ_QICB01000002.1"/>
</dbReference>
<evidence type="ECO:0000313" key="6">
    <source>
        <dbReference type="EMBL" id="RNL20618.1"/>
    </source>
</evidence>
<keyword evidence="2" id="KW-0238">DNA-binding</keyword>
<dbReference type="PROSITE" id="PS00622">
    <property type="entry name" value="HTH_LUXR_1"/>
    <property type="match status" value="1"/>
</dbReference>
<dbReference type="GO" id="GO:0003677">
    <property type="term" value="F:DNA binding"/>
    <property type="evidence" value="ECO:0007669"/>
    <property type="project" value="UniProtKB-KW"/>
</dbReference>
<reference evidence="7" key="1">
    <citation type="submission" date="2018-05" db="EMBL/GenBank/DDBJ databases">
        <title>Genome Sequencing of selected type strains of the family Eggerthellaceae.</title>
        <authorList>
            <person name="Danylec N."/>
            <person name="Stoll D.A."/>
            <person name="Doetsch A."/>
            <person name="Huch M."/>
        </authorList>
    </citation>
    <scope>NUCLEOTIDE SEQUENCE [LARGE SCALE GENOMIC DNA]</scope>
    <source>
        <strain evidence="7">DSM 17537</strain>
    </source>
</reference>
<feature type="transmembrane region" description="Helical" evidence="4">
    <location>
        <begin position="382"/>
        <end position="403"/>
    </location>
</feature>
<feature type="transmembrane region" description="Helical" evidence="4">
    <location>
        <begin position="64"/>
        <end position="82"/>
    </location>
</feature>
<feature type="domain" description="HTH luxR-type" evidence="5">
    <location>
        <begin position="429"/>
        <end position="494"/>
    </location>
</feature>
<feature type="transmembrane region" description="Helical" evidence="4">
    <location>
        <begin position="326"/>
        <end position="352"/>
    </location>
</feature>
<dbReference type="PANTHER" id="PTHR44688">
    <property type="entry name" value="DNA-BINDING TRANSCRIPTIONAL ACTIVATOR DEVR_DOSR"/>
    <property type="match status" value="1"/>
</dbReference>
<dbReference type="InterPro" id="IPR000792">
    <property type="entry name" value="Tscrpt_reg_LuxR_C"/>
</dbReference>
<dbReference type="SUPFAM" id="SSF103473">
    <property type="entry name" value="MFS general substrate transporter"/>
    <property type="match status" value="1"/>
</dbReference>
<keyword evidence="4" id="KW-1133">Transmembrane helix</keyword>
<sequence length="508" mass="54514">MGGDKTISAQSGARLVARGAALAKEEFSKLSWLHVVGFAVCQSWTVLCFSLPDPVTYADPFLDLRWVSASATCVLLVLFCLVHRRMPLRVGRNAPMVAIAAVASVSSALGPASVLFPDSSALLLAIAAAGLGAGFAFLPVAWLAVFWAQREWAGFIVSMVLTAVFTYPLANTVLSGSQGTWLIVVACSLLPMASALMLPREEAYEKARARAAVPAQRRGFRELDRADRDVLIRFCLCLFFVVAIIELCRNVLLGAAQAMFFAGTANLVGILLRCAFGAWLLVVFAQRSMHAVSVVYRSSFLLVLAVVLAIPFIIEGNWAAHVVLDMGAFCFEAVMMMVLFEMVSALAIDALLLFSLMRAVWAGAVVAGIVASGLGFGQDDSWTLFGVAAMGVACAFVFVFVFTDAHCTGVLAKSCRREHATPFKDQCRLAAAGAGLSEREAEVMAMVAKGRSSQRVADDLGVSLSTVNSHVYHIYRKMGVHSRQEMIDRIESYAASATALEGLETPRS</sequence>
<feature type="transmembrane region" description="Helical" evidence="4">
    <location>
        <begin position="152"/>
        <end position="169"/>
    </location>
</feature>
<dbReference type="InterPro" id="IPR036388">
    <property type="entry name" value="WH-like_DNA-bd_sf"/>
</dbReference>
<feature type="transmembrane region" description="Helical" evidence="4">
    <location>
        <begin position="94"/>
        <end position="116"/>
    </location>
</feature>
<evidence type="ECO:0000256" key="1">
    <source>
        <dbReference type="ARBA" id="ARBA00023015"/>
    </source>
</evidence>
<dbReference type="SMART" id="SM00421">
    <property type="entry name" value="HTH_LUXR"/>
    <property type="match status" value="1"/>
</dbReference>
<dbReference type="AlphaFoldDB" id="A0A3N0AFP9"/>
<accession>A0A3N0AFP9</accession>
<evidence type="ECO:0000256" key="3">
    <source>
        <dbReference type="ARBA" id="ARBA00023163"/>
    </source>
</evidence>
<dbReference type="InterPro" id="IPR036259">
    <property type="entry name" value="MFS_trans_sf"/>
</dbReference>
<organism evidence="6 7">
    <name type="scientific">Slackia faecicanis</name>
    <dbReference type="NCBI Taxonomy" id="255723"/>
    <lineage>
        <taxon>Bacteria</taxon>
        <taxon>Bacillati</taxon>
        <taxon>Actinomycetota</taxon>
        <taxon>Coriobacteriia</taxon>
        <taxon>Eggerthellales</taxon>
        <taxon>Eggerthellaceae</taxon>
        <taxon>Slackia</taxon>
    </lineage>
</organism>